<dbReference type="Gene3D" id="3.30.420.10">
    <property type="entry name" value="Ribonuclease H-like superfamily/Ribonuclease H"/>
    <property type="match status" value="1"/>
</dbReference>
<dbReference type="EMBL" id="BSDZ01000089">
    <property type="protein sequence ID" value="GLI70064.1"/>
    <property type="molecule type" value="Genomic_DNA"/>
</dbReference>
<feature type="domain" description="Integrase catalytic" evidence="12">
    <location>
        <begin position="107"/>
        <end position="285"/>
    </location>
</feature>
<dbReference type="InterPro" id="IPR012337">
    <property type="entry name" value="RNaseH-like_sf"/>
</dbReference>
<keyword evidence="7" id="KW-0695">RNA-directed DNA polymerase</keyword>
<accession>A0ABQ5SJW6</accession>
<protein>
    <recommendedName>
        <fullName evidence="12">Integrase catalytic domain-containing protein</fullName>
    </recommendedName>
</protein>
<dbReference type="PANTHER" id="PTHR42648:SF11">
    <property type="entry name" value="TRANSPOSON TY4-P GAG-POL POLYPROTEIN"/>
    <property type="match status" value="1"/>
</dbReference>
<keyword evidence="6" id="KW-0229">DNA integration</keyword>
<keyword evidence="8" id="KW-0808">Transferase</keyword>
<keyword evidence="8" id="KW-0239">DNA-directed DNA polymerase</keyword>
<gene>
    <name evidence="13" type="ORF">VaNZ11_014835</name>
</gene>
<dbReference type="InterPro" id="IPR001584">
    <property type="entry name" value="Integrase_cat-core"/>
</dbReference>
<dbReference type="Pfam" id="PF07727">
    <property type="entry name" value="RVT_2"/>
    <property type="match status" value="1"/>
</dbReference>
<feature type="region of interest" description="Disordered" evidence="11">
    <location>
        <begin position="445"/>
        <end position="464"/>
    </location>
</feature>
<comment type="caution">
    <text evidence="13">The sequence shown here is derived from an EMBL/GenBank/DDBJ whole genome shotgun (WGS) entry which is preliminary data.</text>
</comment>
<evidence type="ECO:0000313" key="14">
    <source>
        <dbReference type="Proteomes" id="UP001165090"/>
    </source>
</evidence>
<feature type="compositionally biased region" description="Acidic residues" evidence="11">
    <location>
        <begin position="377"/>
        <end position="386"/>
    </location>
</feature>
<dbReference type="InterPro" id="IPR036397">
    <property type="entry name" value="RNaseH_sf"/>
</dbReference>
<sequence>MGKDKLAEPLDLNNYSTWAYRFENLCAEHNLKRALLTEPVTDVEVAASERVKTLLVKNVKDCHLPVIKASPNTKMAWDGLAAIFSANNHARRSQLRQEYTKLAMKKGEALPVYLSRVRELHTDLLKVGQAISEQDMAYAMLTGLPQKYEVMVSVLTTQSAFTPTKEAVKDKVVTMVNQLETYSGFRVKEVRSDRGGGEFINSPLQEFFRTKGIRHGPTVGYAPEQNGAAERLNRTLLEKMRALLAESQLPQCMWAEAVSTANYLQNVSPVSSLPCTPYEAFLGEQPDVSHLRVFGCTAYVHIPKEKRNKLDPVSRKGVLVGYGDAGQYRVMFPNHVVSMHTDVTFDERNVGLQSPRQAGRVQKTVRWQNPVAGNWDSDSDDEDDCEPAPQTQGGTSPSPGAGGSGDNSNGPAGGANTSGAGPSVSSPVAGPSVGAADAREGFASRYPVRDRKRPSEWWRNEEPRSVTGRVHVAAATGESEPKTYAEAMSGAQASEWKKAMDDEISSQLANGTWTLEKTPLGTKLIPCRWVYKVKRNQDGSVERFKARLVAKGFVQREGVDYGELFAPTSRGSSFRALLAVAAARKMPIHQLDVHHCSGILPLSP</sequence>
<evidence type="ECO:0000256" key="1">
    <source>
        <dbReference type="ARBA" id="ARBA00022722"/>
    </source>
</evidence>
<evidence type="ECO:0000256" key="7">
    <source>
        <dbReference type="ARBA" id="ARBA00022918"/>
    </source>
</evidence>
<keyword evidence="5" id="KW-0460">Magnesium</keyword>
<evidence type="ECO:0000256" key="4">
    <source>
        <dbReference type="ARBA" id="ARBA00022801"/>
    </source>
</evidence>
<dbReference type="Pfam" id="PF25597">
    <property type="entry name" value="SH3_retrovirus"/>
    <property type="match status" value="1"/>
</dbReference>
<evidence type="ECO:0000256" key="10">
    <source>
        <dbReference type="ARBA" id="ARBA00023268"/>
    </source>
</evidence>
<feature type="compositionally biased region" description="Low complexity" evidence="11">
    <location>
        <begin position="406"/>
        <end position="435"/>
    </location>
</feature>
<keyword evidence="3" id="KW-0255">Endonuclease</keyword>
<dbReference type="Pfam" id="PF14223">
    <property type="entry name" value="Retrotran_gag_2"/>
    <property type="match status" value="1"/>
</dbReference>
<evidence type="ECO:0000256" key="5">
    <source>
        <dbReference type="ARBA" id="ARBA00022842"/>
    </source>
</evidence>
<keyword evidence="8" id="KW-0548">Nucleotidyltransferase</keyword>
<keyword evidence="4" id="KW-0378">Hydrolase</keyword>
<proteinExistence type="predicted"/>
<feature type="region of interest" description="Disordered" evidence="11">
    <location>
        <begin position="350"/>
        <end position="435"/>
    </location>
</feature>
<dbReference type="InterPro" id="IPR039537">
    <property type="entry name" value="Retrotran_Ty1/copia-like"/>
</dbReference>
<evidence type="ECO:0000256" key="2">
    <source>
        <dbReference type="ARBA" id="ARBA00022723"/>
    </source>
</evidence>
<keyword evidence="14" id="KW-1185">Reference proteome</keyword>
<reference evidence="13 14" key="1">
    <citation type="journal article" date="2023" name="IScience">
        <title>Expanded male sex-determining region conserved during the evolution of homothallism in the green alga Volvox.</title>
        <authorList>
            <person name="Yamamoto K."/>
            <person name="Matsuzaki R."/>
            <person name="Mahakham W."/>
            <person name="Heman W."/>
            <person name="Sekimoto H."/>
            <person name="Kawachi M."/>
            <person name="Minakuchi Y."/>
            <person name="Toyoda A."/>
            <person name="Nozaki H."/>
        </authorList>
    </citation>
    <scope>NUCLEOTIDE SEQUENCE [LARGE SCALE GENOMIC DNA]</scope>
    <source>
        <strain evidence="13 14">NIES-4468</strain>
    </source>
</reference>
<dbReference type="Proteomes" id="UP001165090">
    <property type="component" value="Unassembled WGS sequence"/>
</dbReference>
<dbReference type="PANTHER" id="PTHR42648">
    <property type="entry name" value="TRANSPOSASE, PUTATIVE-RELATED"/>
    <property type="match status" value="1"/>
</dbReference>
<dbReference type="SUPFAM" id="SSF53098">
    <property type="entry name" value="Ribonuclease H-like"/>
    <property type="match status" value="1"/>
</dbReference>
<dbReference type="PROSITE" id="PS50994">
    <property type="entry name" value="INTEGRASE"/>
    <property type="match status" value="1"/>
</dbReference>
<evidence type="ECO:0000256" key="9">
    <source>
        <dbReference type="ARBA" id="ARBA00023172"/>
    </source>
</evidence>
<evidence type="ECO:0000313" key="13">
    <source>
        <dbReference type="EMBL" id="GLI70064.1"/>
    </source>
</evidence>
<keyword evidence="10" id="KW-0511">Multifunctional enzyme</keyword>
<evidence type="ECO:0000259" key="12">
    <source>
        <dbReference type="PROSITE" id="PS50994"/>
    </source>
</evidence>
<keyword evidence="2" id="KW-0479">Metal-binding</keyword>
<name>A0ABQ5SJW6_9CHLO</name>
<keyword evidence="1" id="KW-0540">Nuclease</keyword>
<evidence type="ECO:0000256" key="3">
    <source>
        <dbReference type="ARBA" id="ARBA00022759"/>
    </source>
</evidence>
<evidence type="ECO:0000256" key="8">
    <source>
        <dbReference type="ARBA" id="ARBA00022932"/>
    </source>
</evidence>
<evidence type="ECO:0000256" key="6">
    <source>
        <dbReference type="ARBA" id="ARBA00022908"/>
    </source>
</evidence>
<evidence type="ECO:0000256" key="11">
    <source>
        <dbReference type="SAM" id="MobiDB-lite"/>
    </source>
</evidence>
<keyword evidence="9" id="KW-0233">DNA recombination</keyword>
<dbReference type="InterPro" id="IPR013103">
    <property type="entry name" value="RVT_2"/>
</dbReference>
<dbReference type="InterPro" id="IPR057670">
    <property type="entry name" value="SH3_retrovirus"/>
</dbReference>
<organism evidence="13 14">
    <name type="scientific">Volvox africanus</name>
    <dbReference type="NCBI Taxonomy" id="51714"/>
    <lineage>
        <taxon>Eukaryota</taxon>
        <taxon>Viridiplantae</taxon>
        <taxon>Chlorophyta</taxon>
        <taxon>core chlorophytes</taxon>
        <taxon>Chlorophyceae</taxon>
        <taxon>CS clade</taxon>
        <taxon>Chlamydomonadales</taxon>
        <taxon>Volvocaceae</taxon>
        <taxon>Volvox</taxon>
    </lineage>
</organism>